<evidence type="ECO:0000313" key="3">
    <source>
        <dbReference type="Proteomes" id="UP000564885"/>
    </source>
</evidence>
<dbReference type="RefSeq" id="WP_171219668.1">
    <property type="nucleotide sequence ID" value="NZ_JABEPP010000005.1"/>
</dbReference>
<protein>
    <recommendedName>
        <fullName evidence="4">TnsA endonuclease N-terminal domain-containing protein</fullName>
    </recommendedName>
</protein>
<sequence>MLANLQSHTVKKAPPPGIWPALPSTPALNPSHNLPSARTAANDDVAACSAIVPADLGLGPQALSFGPTVLGRNAVPDFVRSEKLPGGQALAATSLETAALQMLVCDPSVEKIVPRGHVLSYSAMRNGGRHEHVFVPDVVFRRFGGEVCTLALLPSWERNPHDPAWISKAADLRAAYRSHGVTFLAWTERMPFARIPRRNREFMLERAGAATEVDLQKVRSAIDLHGLPSSVGALARRARLGSRSSLNRLLTCLTNLALKGEVALDMSRPFDGGSRVSAGPRLGQS</sequence>
<proteinExistence type="predicted"/>
<reference evidence="2 3" key="1">
    <citation type="submission" date="2020-04" db="EMBL/GenBank/DDBJ databases">
        <title>Enterovirga sp. isolate from soil.</title>
        <authorList>
            <person name="Chea S."/>
            <person name="Kim D.-U."/>
        </authorList>
    </citation>
    <scope>NUCLEOTIDE SEQUENCE [LARGE SCALE GENOMIC DNA]</scope>
    <source>
        <strain evidence="2 3">DB1703</strain>
    </source>
</reference>
<gene>
    <name evidence="2" type="ORF">HJG44_17720</name>
</gene>
<dbReference type="AlphaFoldDB" id="A0A849IE00"/>
<evidence type="ECO:0000313" key="2">
    <source>
        <dbReference type="EMBL" id="NNM74207.1"/>
    </source>
</evidence>
<dbReference type="Proteomes" id="UP000564885">
    <property type="component" value="Unassembled WGS sequence"/>
</dbReference>
<evidence type="ECO:0008006" key="4">
    <source>
        <dbReference type="Google" id="ProtNLM"/>
    </source>
</evidence>
<evidence type="ECO:0000256" key="1">
    <source>
        <dbReference type="SAM" id="MobiDB-lite"/>
    </source>
</evidence>
<accession>A0A849IE00</accession>
<organism evidence="2 3">
    <name type="scientific">Enterovirga aerilata</name>
    <dbReference type="NCBI Taxonomy" id="2730920"/>
    <lineage>
        <taxon>Bacteria</taxon>
        <taxon>Pseudomonadati</taxon>
        <taxon>Pseudomonadota</taxon>
        <taxon>Alphaproteobacteria</taxon>
        <taxon>Hyphomicrobiales</taxon>
        <taxon>Methylobacteriaceae</taxon>
        <taxon>Enterovirga</taxon>
    </lineage>
</organism>
<comment type="caution">
    <text evidence="2">The sequence shown here is derived from an EMBL/GenBank/DDBJ whole genome shotgun (WGS) entry which is preliminary data.</text>
</comment>
<name>A0A849IE00_9HYPH</name>
<dbReference type="EMBL" id="JABEPP010000005">
    <property type="protein sequence ID" value="NNM74207.1"/>
    <property type="molecule type" value="Genomic_DNA"/>
</dbReference>
<feature type="region of interest" description="Disordered" evidence="1">
    <location>
        <begin position="1"/>
        <end position="24"/>
    </location>
</feature>
<keyword evidence="3" id="KW-1185">Reference proteome</keyword>